<dbReference type="SUPFAM" id="SSF69318">
    <property type="entry name" value="Integrin alpha N-terminal domain"/>
    <property type="match status" value="1"/>
</dbReference>
<feature type="repeat" description="TPR" evidence="1">
    <location>
        <begin position="197"/>
        <end position="230"/>
    </location>
</feature>
<keyword evidence="1" id="KW-0802">TPR repeat</keyword>
<proteinExistence type="predicted"/>
<dbReference type="eggNOG" id="COG0515">
    <property type="taxonomic scope" value="Bacteria"/>
</dbReference>
<dbReference type="Gene3D" id="3.30.565.40">
    <property type="entry name" value="Fervidobacterium nodosum Rt17-B1 like"/>
    <property type="match status" value="1"/>
</dbReference>
<dbReference type="Gene3D" id="3.90.640.20">
    <property type="entry name" value="Heat-shock cognate protein, ATPase"/>
    <property type="match status" value="1"/>
</dbReference>
<dbReference type="PANTHER" id="PTHR37841">
    <property type="entry name" value="GLR2918 PROTEIN"/>
    <property type="match status" value="1"/>
</dbReference>
<dbReference type="InterPro" id="IPR021729">
    <property type="entry name" value="DUF3298"/>
</dbReference>
<dbReference type="Proteomes" id="UP000013523">
    <property type="component" value="Chromosome"/>
</dbReference>
<dbReference type="eggNOG" id="COG5513">
    <property type="taxonomic scope" value="Bacteria"/>
</dbReference>
<gene>
    <name evidence="3" type="ORF">Clopa_4079</name>
</gene>
<dbReference type="eggNOG" id="COG0457">
    <property type="taxonomic scope" value="Bacteria"/>
</dbReference>
<evidence type="ECO:0000259" key="2">
    <source>
        <dbReference type="Pfam" id="PF11738"/>
    </source>
</evidence>
<dbReference type="AlphaFoldDB" id="R4KE40"/>
<evidence type="ECO:0000256" key="1">
    <source>
        <dbReference type="PROSITE-ProRule" id="PRU00339"/>
    </source>
</evidence>
<dbReference type="SUPFAM" id="SSF48452">
    <property type="entry name" value="TPR-like"/>
    <property type="match status" value="1"/>
</dbReference>
<dbReference type="OrthoDB" id="210273at2"/>
<dbReference type="Pfam" id="PF14903">
    <property type="entry name" value="WG_beta_rep"/>
    <property type="match status" value="7"/>
</dbReference>
<dbReference type="PATRIC" id="fig|86416.3.peg.4076"/>
<dbReference type="Gene3D" id="1.25.40.10">
    <property type="entry name" value="Tetratricopeptide repeat domain"/>
    <property type="match status" value="1"/>
</dbReference>
<reference evidence="3 4" key="1">
    <citation type="submission" date="2012-01" db="EMBL/GenBank/DDBJ databases">
        <title>Complete sequence of chromosome of Clostridium pasteurianum BC1.</title>
        <authorList>
            <consortium name="US DOE Joint Genome Institute"/>
            <person name="Lucas S."/>
            <person name="Han J."/>
            <person name="Lapidus A."/>
            <person name="Cheng J.-F."/>
            <person name="Goodwin L."/>
            <person name="Pitluck S."/>
            <person name="Peters L."/>
            <person name="Mikhailova N."/>
            <person name="Teshima H."/>
            <person name="Detter J.C."/>
            <person name="Han C."/>
            <person name="Tapia R."/>
            <person name="Land M."/>
            <person name="Hauser L."/>
            <person name="Kyrpides N."/>
            <person name="Ivanova N."/>
            <person name="Pagani I."/>
            <person name="Dunn J."/>
            <person name="Taghavi S."/>
            <person name="Francis A."/>
            <person name="van der Lelie D."/>
            <person name="Woyke T."/>
        </authorList>
    </citation>
    <scope>NUCLEOTIDE SEQUENCE [LARGE SCALE GENOMIC DNA]</scope>
    <source>
        <strain evidence="3 4">BC1</strain>
    </source>
</reference>
<dbReference type="InterPro" id="IPR037126">
    <property type="entry name" value="PdaC/RsiV-like_sf"/>
</dbReference>
<dbReference type="RefSeq" id="WP_015617094.1">
    <property type="nucleotide sequence ID" value="NC_021182.1"/>
</dbReference>
<evidence type="ECO:0000313" key="3">
    <source>
        <dbReference type="EMBL" id="AGK98819.1"/>
    </source>
</evidence>
<accession>R4KE40</accession>
<dbReference type="PANTHER" id="PTHR37841:SF1">
    <property type="entry name" value="DUF3298 DOMAIN-CONTAINING PROTEIN"/>
    <property type="match status" value="1"/>
</dbReference>
<evidence type="ECO:0000313" key="4">
    <source>
        <dbReference type="Proteomes" id="UP000013523"/>
    </source>
</evidence>
<sequence length="823" mass="93905">MLQNNENIDYLTGLLPKGAIIVTPLNIKETSPIKVGDLDQDGNLEAVIPYKLSDEYYLMVLKKYNEQWYSVFSIKGKGIGINYLDYVDFEGNGIKDIVVGWQEGAIWSELNIFTWKAYGLKRIVKELNYSILQVFPVANTNRKDFAIWQHDTGEAYKIEVFCKKEDGIFKDKGIYKDYFKMVVRYYEKKVKEMPDAAFYWYYLGDAQIKAGENEAALKSIKKGINLNREYPSKEAFLILKDRVQRAQGKRNIIGYVSSELYPASVRTIEGIKWGYINNTGQLVIKPDFQSSMDFQDNGLAIVSKNDNMGVINGDANFVIDPQYDYIEKFREGIAIANNRNGYYAFSDTGKKIFQYKNYIGNFNEGKATFVEIGIDSQWIYGYVDKNGKVVIAAKYEVANNFNNDKAVVKLVKGPYEIIDPKGNTIQSFKYPFVGDISEGLLIFKEKSDGKFGYINEKGGVVIEPKFGSAEPFKNGSAVINLSTDFENKYGLIDKNGSFIIQPIYNNIKLLGEDMVAVGKAIDKNNPPKGSIYALANIKGKIITDFIYYEIDNYNGGIASAYDNSHTFFIDKSGEIISVLPKVKGTGTLTLENGLVKADIDNRISYLDKKGTVLWKQNSDVELNDLYKIQEIKYNPNRNYLVYYPKVLGIKDAKRQRHINEKIASLAQVKKIDPKKQLDYNYFGDFSIEFFNKQLVVLELSGYNYPFGAAHGMPTLIYVHVGLKDGKIYSLEELFKKNSHYVRVLSDIIKKQIEAQGSDSDIWLDEYKGIKRDQPFFISQDVLNIYFYPYEIAPYAAGFPTFHIPFTEIENIIDTKGVFWRSFN</sequence>
<dbReference type="HOGENOM" id="CLU_018038_0_0_9"/>
<dbReference type="PROSITE" id="PS50005">
    <property type="entry name" value="TPR"/>
    <property type="match status" value="1"/>
</dbReference>
<feature type="domain" description="DUF3298" evidence="2">
    <location>
        <begin position="732"/>
        <end position="805"/>
    </location>
</feature>
<dbReference type="InterPro" id="IPR028994">
    <property type="entry name" value="Integrin_alpha_N"/>
</dbReference>
<dbReference type="InterPro" id="IPR019734">
    <property type="entry name" value="TPR_rpt"/>
</dbReference>
<dbReference type="InterPro" id="IPR011990">
    <property type="entry name" value="TPR-like_helical_dom_sf"/>
</dbReference>
<dbReference type="Pfam" id="PF11738">
    <property type="entry name" value="DUF3298"/>
    <property type="match status" value="1"/>
</dbReference>
<dbReference type="KEGG" id="cpas:Clopa_4079"/>
<name>R4KE40_CLOPA</name>
<dbReference type="STRING" id="86416.Clopa_4079"/>
<dbReference type="InterPro" id="IPR032774">
    <property type="entry name" value="WG_beta_rep"/>
</dbReference>
<protein>
    <submittedName>
        <fullName evidence="3">KWG repeat protein</fullName>
    </submittedName>
</protein>
<keyword evidence="4" id="KW-1185">Reference proteome</keyword>
<dbReference type="EMBL" id="CP003261">
    <property type="protein sequence ID" value="AGK98819.1"/>
    <property type="molecule type" value="Genomic_DNA"/>
</dbReference>
<organism evidence="3 4">
    <name type="scientific">Clostridium pasteurianum BC1</name>
    <dbReference type="NCBI Taxonomy" id="86416"/>
    <lineage>
        <taxon>Bacteria</taxon>
        <taxon>Bacillati</taxon>
        <taxon>Bacillota</taxon>
        <taxon>Clostridia</taxon>
        <taxon>Eubacteriales</taxon>
        <taxon>Clostridiaceae</taxon>
        <taxon>Clostridium</taxon>
    </lineage>
</organism>